<dbReference type="GO" id="GO:0008757">
    <property type="term" value="F:S-adenosylmethionine-dependent methyltransferase activity"/>
    <property type="evidence" value="ECO:0007669"/>
    <property type="project" value="InterPro"/>
</dbReference>
<dbReference type="Pfam" id="PF08241">
    <property type="entry name" value="Methyltransf_11"/>
    <property type="match status" value="1"/>
</dbReference>
<dbReference type="OrthoDB" id="9791837at2"/>
<protein>
    <submittedName>
        <fullName evidence="2">SAM-dependent methyltransferase</fullName>
    </submittedName>
</protein>
<dbReference type="SUPFAM" id="SSF53335">
    <property type="entry name" value="S-adenosyl-L-methionine-dependent methyltransferases"/>
    <property type="match status" value="1"/>
</dbReference>
<dbReference type="CDD" id="cd02440">
    <property type="entry name" value="AdoMet_MTases"/>
    <property type="match status" value="1"/>
</dbReference>
<dbReference type="STRING" id="53346.A5802_002639"/>
<feature type="domain" description="Methyltransferase type 11" evidence="1">
    <location>
        <begin position="46"/>
        <end position="140"/>
    </location>
</feature>
<sequence>MTNIYDDQQFFDRYKEMPRSKNGLQGAGEWPTLASILPNLHGQTVLDLGCGYGWHCRYAASQGAKKIIGVDLSEKMLAEARARTNDTTISYMQDDISTIRFAKDSFDFVFSSLAIHYVENWEQLVQHVHHFLKPNGQFLFSVEHPIFTADGRQDWIYTDNGQIMHFPVNHYFDEGERDTNFLGSSVKKYHRTITTYLETLLSNDFQINHVLEPMPPSHMLDMPGMKDELRRPMMLIISVTKR</sequence>
<dbReference type="InterPro" id="IPR029063">
    <property type="entry name" value="SAM-dependent_MTases_sf"/>
</dbReference>
<dbReference type="Proteomes" id="UP000189299">
    <property type="component" value="Unassembled WGS sequence"/>
</dbReference>
<dbReference type="PANTHER" id="PTHR43861">
    <property type="entry name" value="TRANS-ACONITATE 2-METHYLTRANSFERASE-RELATED"/>
    <property type="match status" value="1"/>
</dbReference>
<reference evidence="2 3" key="1">
    <citation type="submission" date="2016-12" db="EMBL/GenBank/DDBJ databases">
        <authorList>
            <person name="Song W.-J."/>
            <person name="Kurnit D.M."/>
        </authorList>
    </citation>
    <scope>NUCLEOTIDE SEQUENCE [LARGE SCALE GENOMIC DNA]</scope>
    <source>
        <strain evidence="2 3">CGB1038-1_S1</strain>
    </source>
</reference>
<dbReference type="EMBL" id="MSTR01000002">
    <property type="protein sequence ID" value="ONN44255.1"/>
    <property type="molecule type" value="Genomic_DNA"/>
</dbReference>
<evidence type="ECO:0000313" key="3">
    <source>
        <dbReference type="Proteomes" id="UP000189299"/>
    </source>
</evidence>
<name>A0A1V2ULE3_ENTMU</name>
<evidence type="ECO:0000313" key="2">
    <source>
        <dbReference type="EMBL" id="ONN44255.1"/>
    </source>
</evidence>
<organism evidence="2 3">
    <name type="scientific">Enterococcus mundtii</name>
    <dbReference type="NCBI Taxonomy" id="53346"/>
    <lineage>
        <taxon>Bacteria</taxon>
        <taxon>Bacillati</taxon>
        <taxon>Bacillota</taxon>
        <taxon>Bacilli</taxon>
        <taxon>Lactobacillales</taxon>
        <taxon>Enterococcaceae</taxon>
        <taxon>Enterococcus</taxon>
    </lineage>
</organism>
<dbReference type="AlphaFoldDB" id="A0A1V2ULE3"/>
<dbReference type="PANTHER" id="PTHR43861:SF1">
    <property type="entry name" value="TRANS-ACONITATE 2-METHYLTRANSFERASE"/>
    <property type="match status" value="1"/>
</dbReference>
<evidence type="ECO:0000259" key="1">
    <source>
        <dbReference type="Pfam" id="PF08241"/>
    </source>
</evidence>
<dbReference type="GO" id="GO:0032259">
    <property type="term" value="P:methylation"/>
    <property type="evidence" value="ECO:0007669"/>
    <property type="project" value="UniProtKB-KW"/>
</dbReference>
<proteinExistence type="predicted"/>
<gene>
    <name evidence="2" type="ORF">BTN92_02200</name>
</gene>
<keyword evidence="2" id="KW-0489">Methyltransferase</keyword>
<keyword evidence="2" id="KW-0808">Transferase</keyword>
<dbReference type="RefSeq" id="WP_077151196.1">
    <property type="nucleotide sequence ID" value="NZ_CABMMO010000002.1"/>
</dbReference>
<comment type="caution">
    <text evidence="2">The sequence shown here is derived from an EMBL/GenBank/DDBJ whole genome shotgun (WGS) entry which is preliminary data.</text>
</comment>
<dbReference type="Gene3D" id="3.40.50.150">
    <property type="entry name" value="Vaccinia Virus protein VP39"/>
    <property type="match status" value="1"/>
</dbReference>
<dbReference type="InterPro" id="IPR013216">
    <property type="entry name" value="Methyltransf_11"/>
</dbReference>
<accession>A0A1V2ULE3</accession>